<dbReference type="Proteomes" id="UP000272117">
    <property type="component" value="Unassembled WGS sequence"/>
</dbReference>
<dbReference type="EMBL" id="RJJD01000003">
    <property type="protein sequence ID" value="RNI29077.1"/>
    <property type="molecule type" value="Genomic_DNA"/>
</dbReference>
<reference evidence="1 2" key="1">
    <citation type="submission" date="2018-11" db="EMBL/GenBank/DDBJ databases">
        <title>Rufibacter latericius sp. nov., isolated from water in Baiyang Lake.</title>
        <authorList>
            <person name="Yang Y."/>
        </authorList>
    </citation>
    <scope>NUCLEOTIDE SEQUENCE [LARGE SCALE GENOMIC DNA]</scope>
    <source>
        <strain evidence="1 2">R-22-1c-1</strain>
    </source>
</reference>
<name>A0A3M9MVB7_9BACT</name>
<dbReference type="OrthoDB" id="764084at2"/>
<keyword evidence="2" id="KW-1185">Reference proteome</keyword>
<evidence type="ECO:0000313" key="2">
    <source>
        <dbReference type="Proteomes" id="UP000272117"/>
    </source>
</evidence>
<evidence type="ECO:0008006" key="3">
    <source>
        <dbReference type="Google" id="ProtNLM"/>
    </source>
</evidence>
<comment type="caution">
    <text evidence="1">The sequence shown here is derived from an EMBL/GenBank/DDBJ whole genome shotgun (WGS) entry which is preliminary data.</text>
</comment>
<dbReference type="PROSITE" id="PS51257">
    <property type="entry name" value="PROKAR_LIPOPROTEIN"/>
    <property type="match status" value="1"/>
</dbReference>
<dbReference type="AlphaFoldDB" id="A0A3M9MVB7"/>
<sequence>MRKHCFLPLLFLLALVSCKDEDPVPLSKQILGEWKENRTTSIFFDQANRELYREVHGLNGKYVFGETTFGTYKVTISPNSYYIVRENGKDYLVLENSPVEKYLLKIRGGVMTWSWENYQSQYYDPSTDELKPSVRQSVSVEFIRLE</sequence>
<proteinExistence type="predicted"/>
<accession>A0A3M9MVB7</accession>
<organism evidence="1 2">
    <name type="scientific">Rufibacter latericius</name>
    <dbReference type="NCBI Taxonomy" id="2487040"/>
    <lineage>
        <taxon>Bacteria</taxon>
        <taxon>Pseudomonadati</taxon>
        <taxon>Bacteroidota</taxon>
        <taxon>Cytophagia</taxon>
        <taxon>Cytophagales</taxon>
        <taxon>Hymenobacteraceae</taxon>
        <taxon>Rufibacter</taxon>
    </lineage>
</organism>
<evidence type="ECO:0000313" key="1">
    <source>
        <dbReference type="EMBL" id="RNI29077.1"/>
    </source>
</evidence>
<gene>
    <name evidence="1" type="ORF">EFB08_06505</name>
</gene>
<dbReference type="RefSeq" id="WP_125077660.1">
    <property type="nucleotide sequence ID" value="NZ_RJJD01000003.1"/>
</dbReference>
<protein>
    <recommendedName>
        <fullName evidence="3">Lipocalin-like domain-containing protein</fullName>
    </recommendedName>
</protein>